<evidence type="ECO:0000259" key="2">
    <source>
        <dbReference type="Pfam" id="PF12146"/>
    </source>
</evidence>
<evidence type="ECO:0000313" key="3">
    <source>
        <dbReference type="EnsemblPlants" id="Pp3c22_16960V3.4"/>
    </source>
</evidence>
<sequence>MGLCRDRTSVWILAQRGVVYGVSEAAGCYRSVTTLQSNMITLIEAASCWTTPQNGATNISAIAFPRALLLILLLVVGALVLIYGKTLCPSKLIISLTSSPVIAWVLSKVERDPVHQSIKDAKEKPAKDHRLTMDTAEARRWSRDVFLREHSECNFNVPSNKDKEFRLIVNETYVKNSRNLEIFVKSWIPAEKRPKGLLFLCHGYGDTVSFFFEGLARAFAIAGYAVYGMDYPGFGLSEGLHGYIPNFDILVDDVMEQYIKIKERSENKGLPCFLYGESMGGAVALKALKNSSMWDGAILVAPMCKIADSMIPPWYLVKILIVLAHIIPKAKLVSSNDIAEIGLRDLEKRKRANNNPVAYIGNPRLGTALQLLQTTDLIEKNLTEVSLPLLILHGAADEVTDPAVSKALYEKAKSKDKTLRLYDGAWHCLLQGEPDDVVKNVMMDIISWLDVHAGSKGGFDQKKETRMEERVAVASPNLIEFGKLDSIKQLL</sequence>
<dbReference type="GO" id="GO:0016020">
    <property type="term" value="C:membrane"/>
    <property type="evidence" value="ECO:0000318"/>
    <property type="project" value="GO_Central"/>
</dbReference>
<dbReference type="InParanoid" id="A0A7I4FEW8"/>
<reference evidence="3 4" key="2">
    <citation type="journal article" date="2018" name="Plant J.">
        <title>The Physcomitrella patens chromosome-scale assembly reveals moss genome structure and evolution.</title>
        <authorList>
            <person name="Lang D."/>
            <person name="Ullrich K.K."/>
            <person name="Murat F."/>
            <person name="Fuchs J."/>
            <person name="Jenkins J."/>
            <person name="Haas F.B."/>
            <person name="Piednoel M."/>
            <person name="Gundlach H."/>
            <person name="Van Bel M."/>
            <person name="Meyberg R."/>
            <person name="Vives C."/>
            <person name="Morata J."/>
            <person name="Symeonidi A."/>
            <person name="Hiss M."/>
            <person name="Muchero W."/>
            <person name="Kamisugi Y."/>
            <person name="Saleh O."/>
            <person name="Blanc G."/>
            <person name="Decker E.L."/>
            <person name="van Gessel N."/>
            <person name="Grimwood J."/>
            <person name="Hayes R.D."/>
            <person name="Graham S.W."/>
            <person name="Gunter L.E."/>
            <person name="McDaniel S.F."/>
            <person name="Hoernstein S.N.W."/>
            <person name="Larsson A."/>
            <person name="Li F.W."/>
            <person name="Perroud P.F."/>
            <person name="Phillips J."/>
            <person name="Ranjan P."/>
            <person name="Rokshar D.S."/>
            <person name="Rothfels C.J."/>
            <person name="Schneider L."/>
            <person name="Shu S."/>
            <person name="Stevenson D.W."/>
            <person name="Thummler F."/>
            <person name="Tillich M."/>
            <person name="Villarreal Aguilar J.C."/>
            <person name="Widiez T."/>
            <person name="Wong G.K."/>
            <person name="Wymore A."/>
            <person name="Zhang Y."/>
            <person name="Zimmer A.D."/>
            <person name="Quatrano R.S."/>
            <person name="Mayer K.F.X."/>
            <person name="Goodstein D."/>
            <person name="Casacuberta J.M."/>
            <person name="Vandepoele K."/>
            <person name="Reski R."/>
            <person name="Cuming A.C."/>
            <person name="Tuskan G.A."/>
            <person name="Maumus F."/>
            <person name="Salse J."/>
            <person name="Schmutz J."/>
            <person name="Rensing S.A."/>
        </authorList>
    </citation>
    <scope>NUCLEOTIDE SEQUENCE [LARGE SCALE GENOMIC DNA]</scope>
    <source>
        <strain evidence="3 4">cv. Gransden 2004</strain>
    </source>
</reference>
<dbReference type="AlphaFoldDB" id="A0A7I4FEW8"/>
<feature type="domain" description="Serine aminopeptidase S33" evidence="2">
    <location>
        <begin position="193"/>
        <end position="434"/>
    </location>
</feature>
<dbReference type="Gene3D" id="3.40.50.1820">
    <property type="entry name" value="alpha/beta hydrolase"/>
    <property type="match status" value="1"/>
</dbReference>
<evidence type="ECO:0000256" key="1">
    <source>
        <dbReference type="SAM" id="Phobius"/>
    </source>
</evidence>
<dbReference type="PRINTS" id="PR00111">
    <property type="entry name" value="ABHYDROLASE"/>
</dbReference>
<dbReference type="Proteomes" id="UP000006727">
    <property type="component" value="Chromosome 22"/>
</dbReference>
<reference evidence="3 4" key="1">
    <citation type="journal article" date="2008" name="Science">
        <title>The Physcomitrella genome reveals evolutionary insights into the conquest of land by plants.</title>
        <authorList>
            <person name="Rensing S."/>
            <person name="Lang D."/>
            <person name="Zimmer A."/>
            <person name="Terry A."/>
            <person name="Salamov A."/>
            <person name="Shapiro H."/>
            <person name="Nishiyama T."/>
            <person name="Perroud P.-F."/>
            <person name="Lindquist E."/>
            <person name="Kamisugi Y."/>
            <person name="Tanahashi T."/>
            <person name="Sakakibara K."/>
            <person name="Fujita T."/>
            <person name="Oishi K."/>
            <person name="Shin-I T."/>
            <person name="Kuroki Y."/>
            <person name="Toyoda A."/>
            <person name="Suzuki Y."/>
            <person name="Hashimoto A."/>
            <person name="Yamaguchi K."/>
            <person name="Sugano A."/>
            <person name="Kohara Y."/>
            <person name="Fujiyama A."/>
            <person name="Anterola A."/>
            <person name="Aoki S."/>
            <person name="Ashton N."/>
            <person name="Barbazuk W.B."/>
            <person name="Barker E."/>
            <person name="Bennetzen J."/>
            <person name="Bezanilla M."/>
            <person name="Blankenship R."/>
            <person name="Cho S.H."/>
            <person name="Dutcher S."/>
            <person name="Estelle M."/>
            <person name="Fawcett J.A."/>
            <person name="Gundlach H."/>
            <person name="Hanada K."/>
            <person name="Heyl A."/>
            <person name="Hicks K.A."/>
            <person name="Hugh J."/>
            <person name="Lohr M."/>
            <person name="Mayer K."/>
            <person name="Melkozernov A."/>
            <person name="Murata T."/>
            <person name="Nelson D."/>
            <person name="Pils B."/>
            <person name="Prigge M."/>
            <person name="Reiss B."/>
            <person name="Renner T."/>
            <person name="Rombauts S."/>
            <person name="Rushton P."/>
            <person name="Sanderfoot A."/>
            <person name="Schween G."/>
            <person name="Shiu S.-H."/>
            <person name="Stueber K."/>
            <person name="Theodoulou F.L."/>
            <person name="Tu H."/>
            <person name="Van de Peer Y."/>
            <person name="Verrier P.J."/>
            <person name="Waters E."/>
            <person name="Wood A."/>
            <person name="Yang L."/>
            <person name="Cove D."/>
            <person name="Cuming A."/>
            <person name="Hasebe M."/>
            <person name="Lucas S."/>
            <person name="Mishler D.B."/>
            <person name="Reski R."/>
            <person name="Grigoriev I."/>
            <person name="Quatrano R.S."/>
            <person name="Boore J.L."/>
        </authorList>
    </citation>
    <scope>NUCLEOTIDE SEQUENCE [LARGE SCALE GENOMIC DNA]</scope>
    <source>
        <strain evidence="3 4">cv. Gransden 2004</strain>
    </source>
</reference>
<dbReference type="FunFam" id="3.40.50.1820:FF:000054">
    <property type="entry name" value="Alpha/beta-Hydrolases superfamily protein"/>
    <property type="match status" value="1"/>
</dbReference>
<dbReference type="Gramene" id="Pp3c22_16960V3.4">
    <property type="protein sequence ID" value="Pp3c22_16960V3.4"/>
    <property type="gene ID" value="Pp3c22_16960"/>
</dbReference>
<keyword evidence="4" id="KW-1185">Reference proteome</keyword>
<dbReference type="InterPro" id="IPR000073">
    <property type="entry name" value="AB_hydrolase_1"/>
</dbReference>
<accession>A0A7I4FEW8</accession>
<proteinExistence type="predicted"/>
<dbReference type="Pfam" id="PF12146">
    <property type="entry name" value="Hydrolase_4"/>
    <property type="match status" value="1"/>
</dbReference>
<name>A0A7I4FEW8_PHYPA</name>
<reference evidence="3" key="3">
    <citation type="submission" date="2020-12" db="UniProtKB">
        <authorList>
            <consortium name="EnsemblPlants"/>
        </authorList>
    </citation>
    <scope>IDENTIFICATION</scope>
</reference>
<keyword evidence="1" id="KW-0812">Transmembrane</keyword>
<dbReference type="GO" id="GO:0016298">
    <property type="term" value="F:lipase activity"/>
    <property type="evidence" value="ECO:0000318"/>
    <property type="project" value="GO_Central"/>
</dbReference>
<dbReference type="InterPro" id="IPR051044">
    <property type="entry name" value="MAG_DAG_Lipase"/>
</dbReference>
<protein>
    <recommendedName>
        <fullName evidence="2">Serine aminopeptidase S33 domain-containing protein</fullName>
    </recommendedName>
</protein>
<evidence type="ECO:0000313" key="4">
    <source>
        <dbReference type="Proteomes" id="UP000006727"/>
    </source>
</evidence>
<dbReference type="InterPro" id="IPR022742">
    <property type="entry name" value="Hydrolase_4"/>
</dbReference>
<dbReference type="EMBL" id="ABEU02000022">
    <property type="status" value="NOT_ANNOTATED_CDS"/>
    <property type="molecule type" value="Genomic_DNA"/>
</dbReference>
<dbReference type="EnsemblPlants" id="Pp3c22_16960V3.4">
    <property type="protein sequence ID" value="Pp3c22_16960V3.4"/>
    <property type="gene ID" value="Pp3c22_16960"/>
</dbReference>
<keyword evidence="1" id="KW-0472">Membrane</keyword>
<dbReference type="FunCoup" id="A0A7I4FEW8">
    <property type="interactions" value="1089"/>
</dbReference>
<keyword evidence="1" id="KW-1133">Transmembrane helix</keyword>
<dbReference type="InterPro" id="IPR029058">
    <property type="entry name" value="AB_hydrolase_fold"/>
</dbReference>
<organism evidence="3 4">
    <name type="scientific">Physcomitrium patens</name>
    <name type="common">Spreading-leaved earth moss</name>
    <name type="synonym">Physcomitrella patens</name>
    <dbReference type="NCBI Taxonomy" id="3218"/>
    <lineage>
        <taxon>Eukaryota</taxon>
        <taxon>Viridiplantae</taxon>
        <taxon>Streptophyta</taxon>
        <taxon>Embryophyta</taxon>
        <taxon>Bryophyta</taxon>
        <taxon>Bryophytina</taxon>
        <taxon>Bryopsida</taxon>
        <taxon>Funariidae</taxon>
        <taxon>Funariales</taxon>
        <taxon>Funariaceae</taxon>
        <taxon>Physcomitrium</taxon>
    </lineage>
</organism>
<gene>
    <name evidence="3" type="primary">LOC112275260</name>
</gene>
<feature type="transmembrane region" description="Helical" evidence="1">
    <location>
        <begin position="67"/>
        <end position="84"/>
    </location>
</feature>
<dbReference type="PANTHER" id="PTHR11614">
    <property type="entry name" value="PHOSPHOLIPASE-RELATED"/>
    <property type="match status" value="1"/>
</dbReference>
<dbReference type="SUPFAM" id="SSF53474">
    <property type="entry name" value="alpha/beta-Hydrolases"/>
    <property type="match status" value="1"/>
</dbReference>